<keyword evidence="3" id="KW-1185">Reference proteome</keyword>
<organism evidence="2 3">
    <name type="scientific">Teladorsagia circumcincta</name>
    <name type="common">Brown stomach worm</name>
    <name type="synonym">Ostertagia circumcincta</name>
    <dbReference type="NCBI Taxonomy" id="45464"/>
    <lineage>
        <taxon>Eukaryota</taxon>
        <taxon>Metazoa</taxon>
        <taxon>Ecdysozoa</taxon>
        <taxon>Nematoda</taxon>
        <taxon>Chromadorea</taxon>
        <taxon>Rhabditida</taxon>
        <taxon>Rhabditina</taxon>
        <taxon>Rhabditomorpha</taxon>
        <taxon>Strongyloidea</taxon>
        <taxon>Trichostrongylidae</taxon>
        <taxon>Teladorsagia</taxon>
    </lineage>
</organism>
<gene>
    <name evidence="2" type="ORF">TELCIR_00645</name>
</gene>
<feature type="signal peptide" evidence="1">
    <location>
        <begin position="1"/>
        <end position="19"/>
    </location>
</feature>
<dbReference type="AlphaFoldDB" id="A0A2G9V408"/>
<evidence type="ECO:0000256" key="1">
    <source>
        <dbReference type="SAM" id="SignalP"/>
    </source>
</evidence>
<name>A0A2G9V408_TELCI</name>
<sequence>MGQLCFLFAILLVLVHVKAVRHIEAKYECGKACRNKHKGEEEASDCYRRMCSGL</sequence>
<proteinExistence type="predicted"/>
<dbReference type="Proteomes" id="UP000230423">
    <property type="component" value="Unassembled WGS sequence"/>
</dbReference>
<reference evidence="2 3" key="1">
    <citation type="submission" date="2015-09" db="EMBL/GenBank/DDBJ databases">
        <title>Draft genome of the parasitic nematode Teladorsagia circumcincta isolate WARC Sus (inbred).</title>
        <authorList>
            <person name="Mitreva M."/>
        </authorList>
    </citation>
    <scope>NUCLEOTIDE SEQUENCE [LARGE SCALE GENOMIC DNA]</scope>
    <source>
        <strain evidence="2 3">S</strain>
    </source>
</reference>
<dbReference type="EMBL" id="KZ345006">
    <property type="protein sequence ID" value="PIO77235.1"/>
    <property type="molecule type" value="Genomic_DNA"/>
</dbReference>
<protein>
    <submittedName>
        <fullName evidence="2">Uncharacterized protein</fullName>
    </submittedName>
</protein>
<evidence type="ECO:0000313" key="2">
    <source>
        <dbReference type="EMBL" id="PIO77235.1"/>
    </source>
</evidence>
<accession>A0A2G9V408</accession>
<evidence type="ECO:0000313" key="3">
    <source>
        <dbReference type="Proteomes" id="UP000230423"/>
    </source>
</evidence>
<keyword evidence="1" id="KW-0732">Signal</keyword>
<feature type="chain" id="PRO_5013600927" evidence="1">
    <location>
        <begin position="20"/>
        <end position="54"/>
    </location>
</feature>